<evidence type="ECO:0000313" key="1">
    <source>
        <dbReference type="EMBL" id="PXV66899.1"/>
    </source>
</evidence>
<keyword evidence="2" id="KW-1185">Reference proteome</keyword>
<proteinExistence type="predicted"/>
<evidence type="ECO:0000313" key="2">
    <source>
        <dbReference type="Proteomes" id="UP000247973"/>
    </source>
</evidence>
<dbReference type="Proteomes" id="UP000247973">
    <property type="component" value="Unassembled WGS sequence"/>
</dbReference>
<gene>
    <name evidence="1" type="ORF">CLV62_104160</name>
</gene>
<sequence>MNRTDFELSTRERLKKFLDERNVNYTDFLERTNLSNAFLRIESNSITSNNLSIILKSYPEINSEWLLTGQGRMVKPQFEFSMMKIMKRGKETKAEMSLEQIISIQEELAKHLYLTIFDQNEQLQKKDAIIIELERQNDKGY</sequence>
<protein>
    <submittedName>
        <fullName evidence="1">Uncharacterized protein</fullName>
    </submittedName>
</protein>
<name>A0A2V3PSW8_9BACT</name>
<dbReference type="OrthoDB" id="796548at2"/>
<dbReference type="RefSeq" id="WP_110309854.1">
    <property type="nucleotide sequence ID" value="NZ_QICL01000004.1"/>
</dbReference>
<organism evidence="1 2">
    <name type="scientific">Dysgonomonas alginatilytica</name>
    <dbReference type="NCBI Taxonomy" id="1605892"/>
    <lineage>
        <taxon>Bacteria</taxon>
        <taxon>Pseudomonadati</taxon>
        <taxon>Bacteroidota</taxon>
        <taxon>Bacteroidia</taxon>
        <taxon>Bacteroidales</taxon>
        <taxon>Dysgonomonadaceae</taxon>
        <taxon>Dysgonomonas</taxon>
    </lineage>
</organism>
<reference evidence="1 2" key="1">
    <citation type="submission" date="2018-03" db="EMBL/GenBank/DDBJ databases">
        <title>Genomic Encyclopedia of Archaeal and Bacterial Type Strains, Phase II (KMG-II): from individual species to whole genera.</title>
        <authorList>
            <person name="Goeker M."/>
        </authorList>
    </citation>
    <scope>NUCLEOTIDE SEQUENCE [LARGE SCALE GENOMIC DNA]</scope>
    <source>
        <strain evidence="1 2">DSM 100214</strain>
    </source>
</reference>
<dbReference type="EMBL" id="QICL01000004">
    <property type="protein sequence ID" value="PXV66899.1"/>
    <property type="molecule type" value="Genomic_DNA"/>
</dbReference>
<accession>A0A2V3PSW8</accession>
<dbReference type="AlphaFoldDB" id="A0A2V3PSW8"/>
<comment type="caution">
    <text evidence="1">The sequence shown here is derived from an EMBL/GenBank/DDBJ whole genome shotgun (WGS) entry which is preliminary data.</text>
</comment>